<protein>
    <submittedName>
        <fullName evidence="2">Kinesin family member 24</fullName>
    </submittedName>
</protein>
<dbReference type="EMBL" id="JF972392">
    <property type="protein sequence ID" value="AER26967.1"/>
    <property type="molecule type" value="Genomic_DNA"/>
</dbReference>
<name>G8EWZ0_9SAUR</name>
<evidence type="ECO:0000256" key="1">
    <source>
        <dbReference type="SAM" id="MobiDB-lite"/>
    </source>
</evidence>
<evidence type="ECO:0000313" key="2">
    <source>
        <dbReference type="EMBL" id="AER26967.1"/>
    </source>
</evidence>
<dbReference type="AlphaFoldDB" id="G8EWZ0"/>
<feature type="region of interest" description="Disordered" evidence="1">
    <location>
        <begin position="27"/>
        <end position="144"/>
    </location>
</feature>
<sequence length="180" mass="19111">SSPCVQAGEKSSPKKVKLGFQSSSVGTACARMKTSPLPFHPTTPPKGASPRKGHPGSAWPGHSSPLKGAPGAGLPTRKTTRDLVRHSENRHVGQGRGGQVASSPKAVRKGGQGDRPRVRSQKGQPVRKQLISRADFSRGDGHCPLARVPDGGGAFAEQCVTAWTGLPPQQRDREHHLRLY</sequence>
<feature type="region of interest" description="Disordered" evidence="1">
    <location>
        <begin position="1"/>
        <end position="20"/>
    </location>
</feature>
<feature type="non-terminal residue" evidence="2">
    <location>
        <position position="1"/>
    </location>
</feature>
<organism evidence="2">
    <name type="scientific">Oedodera marmorata</name>
    <dbReference type="NCBI Taxonomy" id="311551"/>
    <lineage>
        <taxon>Eukaryota</taxon>
        <taxon>Metazoa</taxon>
        <taxon>Chordata</taxon>
        <taxon>Craniata</taxon>
        <taxon>Vertebrata</taxon>
        <taxon>Euteleostomi</taxon>
        <taxon>Lepidosauria</taxon>
        <taxon>Squamata</taxon>
        <taxon>Bifurcata</taxon>
        <taxon>Gekkota</taxon>
        <taxon>Pygopoidea</taxon>
        <taxon>Diplodactylidae</taxon>
        <taxon>Oedodera</taxon>
    </lineage>
</organism>
<feature type="compositionally biased region" description="Basic and acidic residues" evidence="1">
    <location>
        <begin position="79"/>
        <end position="91"/>
    </location>
</feature>
<reference evidence="2" key="1">
    <citation type="submission" date="2011-05" db="EMBL/GenBank/DDBJ databases">
        <title>New data on Dierogekko (Squamata: Gekkota: Diplodactylidae), with the description of a new species from Ile Baaba, Province Nord, New Caledonia.</title>
        <authorList>
            <person name="Skipwith P."/>
            <person name="Jackman T."/>
            <person name="Whitaker A.H."/>
            <person name="Bauer A.M."/>
            <person name="Sadlier R.A."/>
        </authorList>
    </citation>
    <scope>NUCLEOTIDE SEQUENCE</scope>
</reference>
<gene>
    <name evidence="2" type="primary">KIF24</name>
</gene>
<proteinExistence type="predicted"/>
<accession>G8EWZ0</accession>
<feature type="non-terminal residue" evidence="2">
    <location>
        <position position="180"/>
    </location>
</feature>